<accession>A0AAE3IIA6</accession>
<dbReference type="EMBL" id="JAOQJZ010000015">
    <property type="protein sequence ID" value="MCU6706721.1"/>
    <property type="molecule type" value="Genomic_DNA"/>
</dbReference>
<dbReference type="InterPro" id="IPR050126">
    <property type="entry name" value="Ap4A_hydrolase"/>
</dbReference>
<dbReference type="InterPro" id="IPR004843">
    <property type="entry name" value="Calcineurin-like_PHP"/>
</dbReference>
<dbReference type="GO" id="GO:0016791">
    <property type="term" value="F:phosphatase activity"/>
    <property type="evidence" value="ECO:0007669"/>
    <property type="project" value="TreeGrafter"/>
</dbReference>
<dbReference type="RefSeq" id="WP_117865389.1">
    <property type="nucleotide sequence ID" value="NZ_JAOQJZ010000015.1"/>
</dbReference>
<sequence>MKIYCMSDIHGCYSALCDALELVIDHLDEPDTKLIFLGDYIHGGEDNIAVLKKIMGLQNIYGHRKVVALLGNHEEMVMSGFSSVNEMLGSGEYDDSDDSYRYWFERLPRYHVEGNTIFVHAGIDEDSGNAWEYCTEDYIFTEQYPHRLGKIHGLDKKVVAGHVHTNTISGDRRFNDIYYDGASHYYIDGDVLSTGDINVLMVDTDTDKYYKVTENYNIPIEPYDSEAW</sequence>
<gene>
    <name evidence="2" type="ORF">OCV57_12420</name>
</gene>
<dbReference type="GO" id="GO:0008803">
    <property type="term" value="F:bis(5'-nucleosyl)-tetraphosphatase (symmetrical) activity"/>
    <property type="evidence" value="ECO:0007669"/>
    <property type="project" value="TreeGrafter"/>
</dbReference>
<keyword evidence="3" id="KW-1185">Reference proteome</keyword>
<organism evidence="2 3">
    <name type="scientific">Hominimerdicola aceti</name>
    <dbReference type="NCBI Taxonomy" id="2981726"/>
    <lineage>
        <taxon>Bacteria</taxon>
        <taxon>Bacillati</taxon>
        <taxon>Bacillota</taxon>
        <taxon>Clostridia</taxon>
        <taxon>Eubacteriales</taxon>
        <taxon>Oscillospiraceae</taxon>
        <taxon>Hominimerdicola</taxon>
    </lineage>
</organism>
<evidence type="ECO:0000313" key="3">
    <source>
        <dbReference type="Proteomes" id="UP001208131"/>
    </source>
</evidence>
<dbReference type="SUPFAM" id="SSF56300">
    <property type="entry name" value="Metallo-dependent phosphatases"/>
    <property type="match status" value="1"/>
</dbReference>
<dbReference type="Gene3D" id="3.60.21.10">
    <property type="match status" value="1"/>
</dbReference>
<dbReference type="GO" id="GO:0005737">
    <property type="term" value="C:cytoplasm"/>
    <property type="evidence" value="ECO:0007669"/>
    <property type="project" value="TreeGrafter"/>
</dbReference>
<reference evidence="2 3" key="1">
    <citation type="journal article" date="2021" name="ISME Commun">
        <title>Automated analysis of genomic sequences facilitates high-throughput and comprehensive description of bacteria.</title>
        <authorList>
            <person name="Hitch T.C.A."/>
        </authorList>
    </citation>
    <scope>NUCLEOTIDE SEQUENCE [LARGE SCALE GENOMIC DNA]</scope>
    <source>
        <strain evidence="2 3">Sanger_31</strain>
    </source>
</reference>
<dbReference type="Pfam" id="PF00149">
    <property type="entry name" value="Metallophos"/>
    <property type="match status" value="1"/>
</dbReference>
<evidence type="ECO:0000259" key="1">
    <source>
        <dbReference type="Pfam" id="PF00149"/>
    </source>
</evidence>
<dbReference type="GO" id="GO:0110154">
    <property type="term" value="P:RNA decapping"/>
    <property type="evidence" value="ECO:0007669"/>
    <property type="project" value="TreeGrafter"/>
</dbReference>
<name>A0AAE3IIA6_9FIRM</name>
<dbReference type="InterPro" id="IPR029052">
    <property type="entry name" value="Metallo-depent_PP-like"/>
</dbReference>
<protein>
    <submittedName>
        <fullName evidence="2">Serine/threonine protein phosphatase</fullName>
    </submittedName>
</protein>
<dbReference type="PANTHER" id="PTHR42850">
    <property type="entry name" value="METALLOPHOSPHOESTERASE"/>
    <property type="match status" value="1"/>
</dbReference>
<dbReference type="PANTHER" id="PTHR42850:SF4">
    <property type="entry name" value="ZINC-DEPENDENT ENDOPOLYPHOSPHATASE"/>
    <property type="match status" value="1"/>
</dbReference>
<feature type="domain" description="Calcineurin-like phosphoesterase" evidence="1">
    <location>
        <begin position="1"/>
        <end position="166"/>
    </location>
</feature>
<comment type="caution">
    <text evidence="2">The sequence shown here is derived from an EMBL/GenBank/DDBJ whole genome shotgun (WGS) entry which is preliminary data.</text>
</comment>
<evidence type="ECO:0000313" key="2">
    <source>
        <dbReference type="EMBL" id="MCU6706721.1"/>
    </source>
</evidence>
<dbReference type="Proteomes" id="UP001208131">
    <property type="component" value="Unassembled WGS sequence"/>
</dbReference>
<dbReference type="AlphaFoldDB" id="A0AAE3IIA6"/>
<proteinExistence type="predicted"/>